<gene>
    <name evidence="6" type="ORF">M231_06079</name>
</gene>
<name>A0A4Q1BGJ4_TREME</name>
<sequence length="436" mass="47720">MKGSSSRLCQTYRRLHSTTNINNLPRIAPLPHISVLEISGPDATKFLKGLSCKDVDSLQGGYSGFLNASGRVLHTTFIIPLSSSTIPTYLITHQSPSTHPHPLTTLLPPFKLRSRVRFRDVSSEWDVFSAWGSKEDMEGHKPLERWKFGSGGAAERGWIWEGGVKDLGLKEGEVGCWDLRAGWGSMGKRVLIPKGDKPSLISSHDSVLTEIYHLNRTLLGVPEGPTEILPTQALPLESCMDIHGGIDFRKGCYLGQELTVRTYHTGATRKRILPIRLFPLSSNKPLSEIVLSPPTVSSLSTAPTLPESPPLPELSTPTSTFSTTGDLSHTSITDEESQIDITYHPPPDATLKKARSAGKILSLLPHHPNVGLGLVRIEMAERTWWNAPSVGSVTDWAKGNRGRLIANVHGEEMGVYVGMGEAYNSASQFEKTQGNR</sequence>
<evidence type="ECO:0000256" key="4">
    <source>
        <dbReference type="ARBA" id="ARBA00093447"/>
    </source>
</evidence>
<dbReference type="PANTHER" id="PTHR22602:SF0">
    <property type="entry name" value="TRANSFERASE CAF17, MITOCHONDRIAL-RELATED"/>
    <property type="match status" value="1"/>
</dbReference>
<keyword evidence="2" id="KW-0809">Transit peptide</keyword>
<dbReference type="EMBL" id="SDIL01000090">
    <property type="protein sequence ID" value="RXK36692.1"/>
    <property type="molecule type" value="Genomic_DNA"/>
</dbReference>
<dbReference type="InterPro" id="IPR045179">
    <property type="entry name" value="YgfZ/GcvT"/>
</dbReference>
<dbReference type="AlphaFoldDB" id="A0A4Q1BGJ4"/>
<feature type="region of interest" description="Disordered" evidence="5">
    <location>
        <begin position="297"/>
        <end position="330"/>
    </location>
</feature>
<dbReference type="PANTHER" id="PTHR22602">
    <property type="entry name" value="TRANSFERASE CAF17, MITOCHONDRIAL-RELATED"/>
    <property type="match status" value="1"/>
</dbReference>
<evidence type="ECO:0000256" key="5">
    <source>
        <dbReference type="SAM" id="MobiDB-lite"/>
    </source>
</evidence>
<dbReference type="GO" id="GO:0005759">
    <property type="term" value="C:mitochondrial matrix"/>
    <property type="evidence" value="ECO:0007669"/>
    <property type="project" value="TreeGrafter"/>
</dbReference>
<organism evidence="6 7">
    <name type="scientific">Tremella mesenterica</name>
    <name type="common">Jelly fungus</name>
    <dbReference type="NCBI Taxonomy" id="5217"/>
    <lineage>
        <taxon>Eukaryota</taxon>
        <taxon>Fungi</taxon>
        <taxon>Dikarya</taxon>
        <taxon>Basidiomycota</taxon>
        <taxon>Agaricomycotina</taxon>
        <taxon>Tremellomycetes</taxon>
        <taxon>Tremellales</taxon>
        <taxon>Tremellaceae</taxon>
        <taxon>Tremella</taxon>
    </lineage>
</organism>
<keyword evidence="7" id="KW-1185">Reference proteome</keyword>
<dbReference type="InterPro" id="IPR027266">
    <property type="entry name" value="TrmE/GcvT-like"/>
</dbReference>
<proteinExistence type="inferred from homology"/>
<dbReference type="STRING" id="5217.A0A4Q1BGJ4"/>
<dbReference type="InterPro" id="IPR017703">
    <property type="entry name" value="YgfZ/GCV_T_CS"/>
</dbReference>
<dbReference type="Proteomes" id="UP000289152">
    <property type="component" value="Unassembled WGS sequence"/>
</dbReference>
<comment type="caution">
    <text evidence="6">The sequence shown here is derived from an EMBL/GenBank/DDBJ whole genome shotgun (WGS) entry which is preliminary data.</text>
</comment>
<dbReference type="Gene3D" id="3.30.1360.120">
    <property type="entry name" value="Probable tRNA modification gtpase trme, domain 1"/>
    <property type="match status" value="1"/>
</dbReference>
<dbReference type="SUPFAM" id="SSF103025">
    <property type="entry name" value="Folate-binding domain"/>
    <property type="match status" value="1"/>
</dbReference>
<evidence type="ECO:0000256" key="3">
    <source>
        <dbReference type="ARBA" id="ARBA00023128"/>
    </source>
</evidence>
<evidence type="ECO:0000256" key="1">
    <source>
        <dbReference type="ARBA" id="ARBA00004173"/>
    </source>
</evidence>
<reference evidence="6 7" key="1">
    <citation type="submission" date="2016-06" db="EMBL/GenBank/DDBJ databases">
        <title>Evolution of pathogenesis and genome organization in the Tremellales.</title>
        <authorList>
            <person name="Cuomo C."/>
            <person name="Litvintseva A."/>
            <person name="Heitman J."/>
            <person name="Chen Y."/>
            <person name="Sun S."/>
            <person name="Springer D."/>
            <person name="Dromer F."/>
            <person name="Young S."/>
            <person name="Zeng Q."/>
            <person name="Chapman S."/>
            <person name="Gujja S."/>
            <person name="Saif S."/>
            <person name="Birren B."/>
        </authorList>
    </citation>
    <scope>NUCLEOTIDE SEQUENCE [LARGE SCALE GENOMIC DNA]</scope>
    <source>
        <strain evidence="6 7">ATCC 28783</strain>
    </source>
</reference>
<dbReference type="NCBIfam" id="TIGR03317">
    <property type="entry name" value="ygfZ_signature"/>
    <property type="match status" value="1"/>
</dbReference>
<protein>
    <submittedName>
        <fullName evidence="6">Mitochondrial protein</fullName>
    </submittedName>
</protein>
<dbReference type="Gene3D" id="2.40.30.160">
    <property type="match status" value="1"/>
</dbReference>
<dbReference type="OrthoDB" id="191995at2759"/>
<evidence type="ECO:0000313" key="7">
    <source>
        <dbReference type="Proteomes" id="UP000289152"/>
    </source>
</evidence>
<dbReference type="FunCoup" id="A0A4Q1BGJ4">
    <property type="interactions" value="125"/>
</dbReference>
<dbReference type="VEuPathDB" id="FungiDB:TREMEDRAFT_73002"/>
<evidence type="ECO:0000313" key="6">
    <source>
        <dbReference type="EMBL" id="RXK36692.1"/>
    </source>
</evidence>
<evidence type="ECO:0000256" key="2">
    <source>
        <dbReference type="ARBA" id="ARBA00022946"/>
    </source>
</evidence>
<comment type="subcellular location">
    <subcellularLocation>
        <location evidence="1">Mitochondrion</location>
    </subcellularLocation>
</comment>
<accession>A0A4Q1BGJ4</accession>
<comment type="similarity">
    <text evidence="4">Belongs to the GcvT family. CAF17/IBA57 subfamily.</text>
</comment>
<dbReference type="GO" id="GO:0016226">
    <property type="term" value="P:iron-sulfur cluster assembly"/>
    <property type="evidence" value="ECO:0007669"/>
    <property type="project" value="TreeGrafter"/>
</dbReference>
<dbReference type="InParanoid" id="A0A4Q1BGJ4"/>
<feature type="compositionally biased region" description="Low complexity" evidence="5">
    <location>
        <begin position="313"/>
        <end position="324"/>
    </location>
</feature>
<dbReference type="OMA" id="TARTHHK"/>
<keyword evidence="3" id="KW-0496">Mitochondrion</keyword>